<dbReference type="Proteomes" id="UP000187209">
    <property type="component" value="Unassembled WGS sequence"/>
</dbReference>
<comment type="caution">
    <text evidence="7">The sequence shown here is derived from an EMBL/GenBank/DDBJ whole genome shotgun (WGS) entry which is preliminary data.</text>
</comment>
<dbReference type="Pfam" id="PF00642">
    <property type="entry name" value="zf-CCCH"/>
    <property type="match status" value="1"/>
</dbReference>
<organism evidence="7 8">
    <name type="scientific">Stentor coeruleus</name>
    <dbReference type="NCBI Taxonomy" id="5963"/>
    <lineage>
        <taxon>Eukaryota</taxon>
        <taxon>Sar</taxon>
        <taxon>Alveolata</taxon>
        <taxon>Ciliophora</taxon>
        <taxon>Postciliodesmatophora</taxon>
        <taxon>Heterotrichea</taxon>
        <taxon>Heterotrichida</taxon>
        <taxon>Stentoridae</taxon>
        <taxon>Stentor</taxon>
    </lineage>
</organism>
<keyword evidence="2 4" id="KW-0863">Zinc-finger</keyword>
<evidence type="ECO:0000256" key="3">
    <source>
        <dbReference type="ARBA" id="ARBA00022833"/>
    </source>
</evidence>
<dbReference type="SMART" id="SM00356">
    <property type="entry name" value="ZnF_C3H1"/>
    <property type="match status" value="1"/>
</dbReference>
<feature type="zinc finger region" description="C3H1-type" evidence="4">
    <location>
        <begin position="211"/>
        <end position="239"/>
    </location>
</feature>
<keyword evidence="1 4" id="KW-0479">Metal-binding</keyword>
<evidence type="ECO:0000256" key="1">
    <source>
        <dbReference type="ARBA" id="ARBA00022723"/>
    </source>
</evidence>
<accession>A0A1R2C916</accession>
<evidence type="ECO:0000256" key="5">
    <source>
        <dbReference type="SAM" id="MobiDB-lite"/>
    </source>
</evidence>
<sequence>MTPRLTYQPPCRIKISSSLRKKVDSLESMDQIKREQSGQRVIYQREGEVPRSPIEAISQKALLTKDITTIPFFKTGTYPPKVIRIQEAPMLTISDDFIKMFQPQQPMMQASYPPVHGLMPNPQMYPSHLGPPPPPPIMHTMHAMPPRIGPLPSVPLPTPSMSNTMPGFPPPFGMPPHPMYDPNMMQPQMDPYQLMNKQRMMYNPMTKKPQNYKTVPCRRFHSNDGCDRGDNCHFIHDFQFQGRPIPNFQSKRPPQQAPNYNPGMINYYPPGPDIQNNRSY</sequence>
<proteinExistence type="predicted"/>
<name>A0A1R2C916_9CILI</name>
<feature type="compositionally biased region" description="Polar residues" evidence="5">
    <location>
        <begin position="247"/>
        <end position="259"/>
    </location>
</feature>
<dbReference type="EMBL" id="MPUH01000235">
    <property type="protein sequence ID" value="OMJ85497.1"/>
    <property type="molecule type" value="Genomic_DNA"/>
</dbReference>
<keyword evidence="8" id="KW-1185">Reference proteome</keyword>
<evidence type="ECO:0000256" key="4">
    <source>
        <dbReference type="PROSITE-ProRule" id="PRU00723"/>
    </source>
</evidence>
<dbReference type="SUPFAM" id="SSF90229">
    <property type="entry name" value="CCCH zinc finger"/>
    <property type="match status" value="1"/>
</dbReference>
<evidence type="ECO:0000259" key="6">
    <source>
        <dbReference type="PROSITE" id="PS50103"/>
    </source>
</evidence>
<dbReference type="OrthoDB" id="297826at2759"/>
<feature type="domain" description="C3H1-type" evidence="6">
    <location>
        <begin position="211"/>
        <end position="239"/>
    </location>
</feature>
<evidence type="ECO:0000313" key="8">
    <source>
        <dbReference type="Proteomes" id="UP000187209"/>
    </source>
</evidence>
<feature type="region of interest" description="Disordered" evidence="5">
    <location>
        <begin position="245"/>
        <end position="280"/>
    </location>
</feature>
<dbReference type="GO" id="GO:0008270">
    <property type="term" value="F:zinc ion binding"/>
    <property type="evidence" value="ECO:0007669"/>
    <property type="project" value="UniProtKB-KW"/>
</dbReference>
<dbReference type="InterPro" id="IPR036855">
    <property type="entry name" value="Znf_CCCH_sf"/>
</dbReference>
<protein>
    <recommendedName>
        <fullName evidence="6">C3H1-type domain-containing protein</fullName>
    </recommendedName>
</protein>
<dbReference type="PROSITE" id="PS50103">
    <property type="entry name" value="ZF_C3H1"/>
    <property type="match status" value="1"/>
</dbReference>
<dbReference type="Gene3D" id="4.10.1000.10">
    <property type="entry name" value="Zinc finger, CCCH-type"/>
    <property type="match status" value="1"/>
</dbReference>
<keyword evidence="3 4" id="KW-0862">Zinc</keyword>
<gene>
    <name evidence="7" type="ORF">SteCoe_13184</name>
</gene>
<dbReference type="AlphaFoldDB" id="A0A1R2C916"/>
<evidence type="ECO:0000256" key="2">
    <source>
        <dbReference type="ARBA" id="ARBA00022771"/>
    </source>
</evidence>
<reference evidence="7 8" key="1">
    <citation type="submission" date="2016-11" db="EMBL/GenBank/DDBJ databases">
        <title>The macronuclear genome of Stentor coeruleus: a giant cell with tiny introns.</title>
        <authorList>
            <person name="Slabodnick M."/>
            <person name="Ruby J.G."/>
            <person name="Reiff S.B."/>
            <person name="Swart E.C."/>
            <person name="Gosai S."/>
            <person name="Prabakaran S."/>
            <person name="Witkowska E."/>
            <person name="Larue G.E."/>
            <person name="Fisher S."/>
            <person name="Freeman R.M."/>
            <person name="Gunawardena J."/>
            <person name="Chu W."/>
            <person name="Stover N.A."/>
            <person name="Gregory B.D."/>
            <person name="Nowacki M."/>
            <person name="Derisi J."/>
            <person name="Roy S.W."/>
            <person name="Marshall W.F."/>
            <person name="Sood P."/>
        </authorList>
    </citation>
    <scope>NUCLEOTIDE SEQUENCE [LARGE SCALE GENOMIC DNA]</scope>
    <source>
        <strain evidence="7">WM001</strain>
    </source>
</reference>
<evidence type="ECO:0000313" key="7">
    <source>
        <dbReference type="EMBL" id="OMJ85497.1"/>
    </source>
</evidence>
<dbReference type="InterPro" id="IPR000571">
    <property type="entry name" value="Znf_CCCH"/>
</dbReference>